<dbReference type="EMBL" id="BK014836">
    <property type="protein sequence ID" value="DAD77931.1"/>
    <property type="molecule type" value="Genomic_DNA"/>
</dbReference>
<name>A0A8S5M7H7_9CAUD</name>
<proteinExistence type="predicted"/>
<evidence type="ECO:0000313" key="1">
    <source>
        <dbReference type="EMBL" id="DAD77931.1"/>
    </source>
</evidence>
<reference evidence="1" key="1">
    <citation type="journal article" date="2021" name="Proc. Natl. Acad. Sci. U.S.A.">
        <title>A Catalog of Tens of Thousands of Viruses from Human Metagenomes Reveals Hidden Associations with Chronic Diseases.</title>
        <authorList>
            <person name="Tisza M.J."/>
            <person name="Buck C.B."/>
        </authorList>
    </citation>
    <scope>NUCLEOTIDE SEQUENCE</scope>
    <source>
        <strain evidence="1">CtHDv29</strain>
    </source>
</reference>
<organism evidence="1">
    <name type="scientific">Siphoviridae sp. ctHDv29</name>
    <dbReference type="NCBI Taxonomy" id="2826228"/>
    <lineage>
        <taxon>Viruses</taxon>
        <taxon>Duplodnaviria</taxon>
        <taxon>Heunggongvirae</taxon>
        <taxon>Uroviricota</taxon>
        <taxon>Caudoviricetes</taxon>
    </lineage>
</organism>
<accession>A0A8S5M7H7</accession>
<protein>
    <submittedName>
        <fullName evidence="1">Uncharacterized protein</fullName>
    </submittedName>
</protein>
<sequence>MEVEGTDLTKVTKLEFYVKQACQFFQYTPVVVDETHLLVKIPYEDAMRLRPGAVSLQCALTDADGNKQAAEIVQVDVKSFLKEAGYA</sequence>